<evidence type="ECO:0000313" key="1">
    <source>
        <dbReference type="EMBL" id="GME76246.1"/>
    </source>
</evidence>
<name>A0ACB5SXV9_AMBMO</name>
<evidence type="ECO:0000313" key="2">
    <source>
        <dbReference type="Proteomes" id="UP001165064"/>
    </source>
</evidence>
<comment type="caution">
    <text evidence="1">The sequence shown here is derived from an EMBL/GenBank/DDBJ whole genome shotgun (WGS) entry which is preliminary data.</text>
</comment>
<organism evidence="1 2">
    <name type="scientific">Ambrosiozyma monospora</name>
    <name type="common">Yeast</name>
    <name type="synonym">Endomycopsis monosporus</name>
    <dbReference type="NCBI Taxonomy" id="43982"/>
    <lineage>
        <taxon>Eukaryota</taxon>
        <taxon>Fungi</taxon>
        <taxon>Dikarya</taxon>
        <taxon>Ascomycota</taxon>
        <taxon>Saccharomycotina</taxon>
        <taxon>Pichiomycetes</taxon>
        <taxon>Pichiales</taxon>
        <taxon>Pichiaceae</taxon>
        <taxon>Ambrosiozyma</taxon>
    </lineage>
</organism>
<proteinExistence type="predicted"/>
<protein>
    <submittedName>
        <fullName evidence="1">Unnamed protein product</fullName>
    </submittedName>
</protein>
<reference evidence="1" key="1">
    <citation type="submission" date="2023-04" db="EMBL/GenBank/DDBJ databases">
        <title>Ambrosiozyma monospora NBRC 10751.</title>
        <authorList>
            <person name="Ichikawa N."/>
            <person name="Sato H."/>
            <person name="Tonouchi N."/>
        </authorList>
    </citation>
    <scope>NUCLEOTIDE SEQUENCE</scope>
    <source>
        <strain evidence="1">NBRC 10751</strain>
    </source>
</reference>
<sequence length="604" mass="66328">MSDQPHLSHTFTNIRTQTYDSDKFKIEYDQSSSTATGTTLTPSLVRPPPLPTVVSSTSIATTTTMLPDEGQEGDDQNNTTTESSSNDNTHSRSTPETIREESDPDPEAMPTVFKHHAQEVICIISLMFAPACVTMSTGAFTISTARAMADMEVQGSVSVWLVGSISMANGASVIIMDSLADSIGRRNCVLAGYITYAMSLFIGGFMRSLASVCIFRAISGILTCLALTASYGIVNDVYAKGSRRKNKYSSILSIGNPLGTVVGYLFGALCVQFIGSWTACNYFLSLLYGIISVMAWYGIPNDEGFNRAEFMRLLKSADYMALFLVVCGYALVCFSLTQVGVSKDKWKSPYIITLFSLGAIYLFCFVLWEVYAPVKRPLVPMKIWMNRNFSICGIIVFIQSIAFSGIFTYYAVQYFVQLRSDSPMLAFAKLLPGFFVGITADFMSSYILHSISAKWLMVAGLVFYCFAGIIWDTMNLTRNYFAGPIWAISLLFIGQNLMWNIVCLVCYTNVKPRYQSAAAGVLSMVGVFGGVLGLSVSSAIISGTYKDYGIYTVFRDSGKLFHSYKIVFYLATGCSVLSLLFSLFLKLDEPKDKESSRDSSASSV</sequence>
<dbReference type="Proteomes" id="UP001165064">
    <property type="component" value="Unassembled WGS sequence"/>
</dbReference>
<dbReference type="EMBL" id="BSXS01001461">
    <property type="protein sequence ID" value="GME76246.1"/>
    <property type="molecule type" value="Genomic_DNA"/>
</dbReference>
<accession>A0ACB5SXV9</accession>
<gene>
    <name evidence="1" type="ORF">Amon02_000251000</name>
</gene>
<keyword evidence="2" id="KW-1185">Reference proteome</keyword>